<evidence type="ECO:0000256" key="1">
    <source>
        <dbReference type="SAM" id="Phobius"/>
    </source>
</evidence>
<comment type="caution">
    <text evidence="3">The sequence shown here is derived from an EMBL/GenBank/DDBJ whole genome shotgun (WGS) entry which is preliminary data.</text>
</comment>
<dbReference type="Pfam" id="PF07811">
    <property type="entry name" value="TadE"/>
    <property type="match status" value="1"/>
</dbReference>
<keyword evidence="1" id="KW-0472">Membrane</keyword>
<protein>
    <submittedName>
        <fullName evidence="3">Pilus assembly protein</fullName>
    </submittedName>
</protein>
<dbReference type="EMBL" id="VDUY01000003">
    <property type="protein sequence ID" value="TXL66061.1"/>
    <property type="molecule type" value="Genomic_DNA"/>
</dbReference>
<evidence type="ECO:0000259" key="2">
    <source>
        <dbReference type="Pfam" id="PF07811"/>
    </source>
</evidence>
<evidence type="ECO:0000313" key="4">
    <source>
        <dbReference type="Proteomes" id="UP000321548"/>
    </source>
</evidence>
<accession>A0A5C8NY70</accession>
<dbReference type="OrthoDB" id="7026216at2"/>
<dbReference type="Proteomes" id="UP000321548">
    <property type="component" value="Unassembled WGS sequence"/>
</dbReference>
<keyword evidence="1" id="KW-1133">Transmembrane helix</keyword>
<feature type="transmembrane region" description="Helical" evidence="1">
    <location>
        <begin position="7"/>
        <end position="30"/>
    </location>
</feature>
<evidence type="ECO:0000313" key="3">
    <source>
        <dbReference type="EMBL" id="TXL66061.1"/>
    </source>
</evidence>
<sequence length="162" mass="17509">MNRRGRVTGVAAVEFALVLPILLMIAFGIAEFARAMYEYDSLVKNVRAATRYLSTVDPSLQANRDRAICIVKAADPYATCFVPSPSTNPAPAPWLQSLTAAQVDVLWEGNSPGLQSVLTGQGSVDMVAVVLRNYQYRSFLLPFVPAVTTFDPIAASMVRLGA</sequence>
<name>A0A5C8NY70_9BURK</name>
<dbReference type="AlphaFoldDB" id="A0A5C8NY70"/>
<keyword evidence="1" id="KW-0812">Transmembrane</keyword>
<dbReference type="InterPro" id="IPR012495">
    <property type="entry name" value="TadE-like_dom"/>
</dbReference>
<gene>
    <name evidence="3" type="ORF">FHP08_08270</name>
</gene>
<proteinExistence type="predicted"/>
<keyword evidence="4" id="KW-1185">Reference proteome</keyword>
<feature type="domain" description="TadE-like" evidence="2">
    <location>
        <begin position="9"/>
        <end position="51"/>
    </location>
</feature>
<organism evidence="3 4">
    <name type="scientific">Zeimonas arvi</name>
    <dbReference type="NCBI Taxonomy" id="2498847"/>
    <lineage>
        <taxon>Bacteria</taxon>
        <taxon>Pseudomonadati</taxon>
        <taxon>Pseudomonadota</taxon>
        <taxon>Betaproteobacteria</taxon>
        <taxon>Burkholderiales</taxon>
        <taxon>Burkholderiaceae</taxon>
        <taxon>Zeimonas</taxon>
    </lineage>
</organism>
<reference evidence="3 4" key="1">
    <citation type="submission" date="2019-06" db="EMBL/GenBank/DDBJ databases">
        <title>Quisquiliibacterium sp. nov., isolated from a maize field.</title>
        <authorList>
            <person name="Lin S.-Y."/>
            <person name="Tsai C.-F."/>
            <person name="Young C.-C."/>
        </authorList>
    </citation>
    <scope>NUCLEOTIDE SEQUENCE [LARGE SCALE GENOMIC DNA]</scope>
    <source>
        <strain evidence="3 4">CC-CFT501</strain>
    </source>
</reference>